<dbReference type="InterPro" id="IPR042094">
    <property type="entry name" value="T2SS_GspF_sf"/>
</dbReference>
<dbReference type="AlphaFoldDB" id="A0A7D5XQB9"/>
<dbReference type="EMBL" id="CP058998">
    <property type="protein sequence ID" value="QLJ53387.1"/>
    <property type="molecule type" value="Genomic_DNA"/>
</dbReference>
<evidence type="ECO:0000259" key="7">
    <source>
        <dbReference type="Pfam" id="PF00482"/>
    </source>
</evidence>
<evidence type="ECO:0000256" key="2">
    <source>
        <dbReference type="ARBA" id="ARBA00022475"/>
    </source>
</evidence>
<protein>
    <submittedName>
        <fullName evidence="8">Type II secretion system (T2SS), protein F</fullName>
    </submittedName>
</protein>
<evidence type="ECO:0000256" key="1">
    <source>
        <dbReference type="ARBA" id="ARBA00004651"/>
    </source>
</evidence>
<evidence type="ECO:0000256" key="5">
    <source>
        <dbReference type="ARBA" id="ARBA00023136"/>
    </source>
</evidence>
<keyword evidence="3 6" id="KW-0812">Transmembrane</keyword>
<dbReference type="KEGG" id="flt:Sv326_1212"/>
<dbReference type="Gene3D" id="1.20.81.30">
    <property type="entry name" value="Type II secretion system (T2SS), domain F"/>
    <property type="match status" value="1"/>
</dbReference>
<gene>
    <name evidence="8" type="ORF">Sv326_1212</name>
</gene>
<dbReference type="PANTHER" id="PTHR35402">
    <property type="entry name" value="INTEGRAL MEMBRANE PROTEIN-RELATED"/>
    <property type="match status" value="1"/>
</dbReference>
<accession>A0A7D5XQB9</accession>
<comment type="subcellular location">
    <subcellularLocation>
        <location evidence="1">Cell membrane</location>
        <topology evidence="1">Multi-pass membrane protein</topology>
    </subcellularLocation>
</comment>
<feature type="transmembrane region" description="Helical" evidence="6">
    <location>
        <begin position="273"/>
        <end position="295"/>
    </location>
</feature>
<keyword evidence="4 6" id="KW-1133">Transmembrane helix</keyword>
<evidence type="ECO:0000256" key="6">
    <source>
        <dbReference type="SAM" id="Phobius"/>
    </source>
</evidence>
<dbReference type="Pfam" id="PF00482">
    <property type="entry name" value="T2SSF"/>
    <property type="match status" value="1"/>
</dbReference>
<name>A0A7D5XQB9_FERL1</name>
<feature type="domain" description="Type II secretion system protein GspF" evidence="7">
    <location>
        <begin position="113"/>
        <end position="237"/>
    </location>
</feature>
<reference evidence="9" key="1">
    <citation type="submission" date="2020-07" db="EMBL/GenBank/DDBJ databases">
        <title>Metabolic diversity and evolutionary history of the archaeal phylum ###Micrarchaeota### uncovered from a freshwater lake metagenome.</title>
        <authorList>
            <person name="Kadnikov V.V."/>
            <person name="Savvichev A.S."/>
            <person name="Mardanov A.V."/>
            <person name="Beletsky A.V."/>
            <person name="Chupakov A.V."/>
            <person name="Kokryatskaya N.M."/>
            <person name="Pimenov N.V."/>
            <person name="Ravin N.V."/>
        </authorList>
    </citation>
    <scope>NUCLEOTIDE SEQUENCE [LARGE SCALE GENOMIC DNA]</scope>
</reference>
<dbReference type="PANTHER" id="PTHR35402:SF1">
    <property type="entry name" value="TYPE II SECRETION SYSTEM PROTEIN GSPF DOMAIN-CONTAINING PROTEIN"/>
    <property type="match status" value="1"/>
</dbReference>
<evidence type="ECO:0000313" key="9">
    <source>
        <dbReference type="Proteomes" id="UP000510821"/>
    </source>
</evidence>
<feature type="transmembrane region" description="Helical" evidence="6">
    <location>
        <begin position="73"/>
        <end position="94"/>
    </location>
</feature>
<dbReference type="InterPro" id="IPR056569">
    <property type="entry name" value="ArlJ-like"/>
</dbReference>
<proteinExistence type="predicted"/>
<organism evidence="8 9">
    <name type="scientific">Fermentimicrarchaeum limneticum</name>
    <dbReference type="NCBI Taxonomy" id="2795018"/>
    <lineage>
        <taxon>Archaea</taxon>
        <taxon>Candidatus Micrarchaeota</taxon>
        <taxon>Candidatus Fermentimicrarchaeales</taxon>
        <taxon>Candidatus Fermentimicrarchaeaceae</taxon>
        <taxon>Candidatus Fermentimicrarchaeum</taxon>
    </lineage>
</organism>
<dbReference type="Proteomes" id="UP000510821">
    <property type="component" value="Chromosome"/>
</dbReference>
<sequence length="334" mass="36973">MIVMDMKDLRKLYYAFGNLTPKGITRHIEEMLDYSGVRMDARVWFGSVLLLSLLFGVATLLFIWIVLEIMAVAVLLLVGIGVFLFTLFTLYLVLHFRVEDRRKRIENVLPDALQLIAANIRAGLTPLAALRISARPEFGPLEEEVRFVTAKSLGIESFTDALKEMSKRIKSEVLERTVALFIVSMRSGGSLAVLLENAADDILESQELRRQLIAGTNMYIVFILFAVLIGMPALLSISIEFVDLIGSLQAKGASTSLTSEVGLFMGTPISSDFLFDISIITIIVTSFTVSMLIGVIHDGNELNGLKYSLYLIVISLAVFMVIHGYILKSLLSVV</sequence>
<keyword evidence="5 6" id="KW-0472">Membrane</keyword>
<dbReference type="GO" id="GO:0005886">
    <property type="term" value="C:plasma membrane"/>
    <property type="evidence" value="ECO:0007669"/>
    <property type="project" value="UniProtKB-SubCell"/>
</dbReference>
<evidence type="ECO:0000313" key="8">
    <source>
        <dbReference type="EMBL" id="QLJ53387.1"/>
    </source>
</evidence>
<evidence type="ECO:0000256" key="4">
    <source>
        <dbReference type="ARBA" id="ARBA00022989"/>
    </source>
</evidence>
<feature type="transmembrane region" description="Helical" evidence="6">
    <location>
        <begin position="218"/>
        <end position="239"/>
    </location>
</feature>
<evidence type="ECO:0000256" key="3">
    <source>
        <dbReference type="ARBA" id="ARBA00022692"/>
    </source>
</evidence>
<feature type="transmembrane region" description="Helical" evidence="6">
    <location>
        <begin position="307"/>
        <end position="326"/>
    </location>
</feature>
<feature type="transmembrane region" description="Helical" evidence="6">
    <location>
        <begin position="43"/>
        <end position="67"/>
    </location>
</feature>
<dbReference type="InterPro" id="IPR018076">
    <property type="entry name" value="T2SS_GspF_dom"/>
</dbReference>
<keyword evidence="2" id="KW-1003">Cell membrane</keyword>